<dbReference type="Proteomes" id="UP000264840">
    <property type="component" value="Unplaced"/>
</dbReference>
<evidence type="ECO:0000256" key="7">
    <source>
        <dbReference type="ARBA" id="ARBA00023163"/>
    </source>
</evidence>
<feature type="compositionally biased region" description="Basic and acidic residues" evidence="11">
    <location>
        <begin position="41"/>
        <end position="54"/>
    </location>
</feature>
<dbReference type="FunFam" id="2.30.31.10:FF:000001">
    <property type="entry name" value="Activated RNA polymerase II transcriptional coactivator p15"/>
    <property type="match status" value="1"/>
</dbReference>
<keyword evidence="14" id="KW-1185">Reference proteome</keyword>
<dbReference type="InterPro" id="IPR003173">
    <property type="entry name" value="PC4_C"/>
</dbReference>
<keyword evidence="8" id="KW-0539">Nucleus</keyword>
<evidence type="ECO:0000256" key="10">
    <source>
        <dbReference type="ARBA" id="ARBA00031984"/>
    </source>
</evidence>
<dbReference type="GO" id="GO:0003677">
    <property type="term" value="F:DNA binding"/>
    <property type="evidence" value="ECO:0007669"/>
    <property type="project" value="UniProtKB-KW"/>
</dbReference>
<evidence type="ECO:0000256" key="5">
    <source>
        <dbReference type="ARBA" id="ARBA00023125"/>
    </source>
</evidence>
<evidence type="ECO:0000256" key="1">
    <source>
        <dbReference type="ARBA" id="ARBA00004123"/>
    </source>
</evidence>
<evidence type="ECO:0000256" key="11">
    <source>
        <dbReference type="SAM" id="MobiDB-lite"/>
    </source>
</evidence>
<dbReference type="STRING" id="8153.ENSHBUP00000029485"/>
<dbReference type="InterPro" id="IPR009044">
    <property type="entry name" value="ssDNA-bd_transcriptional_reg"/>
</dbReference>
<evidence type="ECO:0000256" key="2">
    <source>
        <dbReference type="ARBA" id="ARBA00009001"/>
    </source>
</evidence>
<keyword evidence="5" id="KW-0238">DNA-binding</keyword>
<comment type="function">
    <text evidence="9">General coactivator that functions cooperatively with TAFs and mediates functional interactions between upstream activators and the general transcriptional machinery. May be involved in stabilizing the multiprotein transcription complex. Binds single-stranded DNA. Also binds, in vitro, non-specifically to double-stranded DNA (ds DNA).</text>
</comment>
<dbReference type="Pfam" id="PF02229">
    <property type="entry name" value="PC4"/>
    <property type="match status" value="1"/>
</dbReference>
<proteinExistence type="inferred from homology"/>
<dbReference type="GO" id="GO:0003713">
    <property type="term" value="F:transcription coactivator activity"/>
    <property type="evidence" value="ECO:0007669"/>
    <property type="project" value="InterPro"/>
</dbReference>
<dbReference type="Ensembl" id="ENSHBUT00000032460.1">
    <property type="protein sequence ID" value="ENSHBUP00000029485.1"/>
    <property type="gene ID" value="ENSHBUG00000013953.1"/>
</dbReference>
<feature type="region of interest" description="Disordered" evidence="11">
    <location>
        <begin position="36"/>
        <end position="71"/>
    </location>
</feature>
<evidence type="ECO:0000313" key="13">
    <source>
        <dbReference type="Ensembl" id="ENSHBUP00000029485.1"/>
    </source>
</evidence>
<evidence type="ECO:0000256" key="9">
    <source>
        <dbReference type="ARBA" id="ARBA00024848"/>
    </source>
</evidence>
<dbReference type="SUPFAM" id="SSF54447">
    <property type="entry name" value="ssDNA-binding transcriptional regulator domain"/>
    <property type="match status" value="1"/>
</dbReference>
<dbReference type="GO" id="GO:0060261">
    <property type="term" value="P:positive regulation of transcription initiation by RNA polymerase II"/>
    <property type="evidence" value="ECO:0007669"/>
    <property type="project" value="InterPro"/>
</dbReference>
<dbReference type="PANTHER" id="PTHR13215">
    <property type="entry name" value="RNA POLYMERASE II TRANSCRIPTIONAL COACTIVATOR"/>
    <property type="match status" value="1"/>
</dbReference>
<evidence type="ECO:0000256" key="6">
    <source>
        <dbReference type="ARBA" id="ARBA00023159"/>
    </source>
</evidence>
<keyword evidence="6" id="KW-0010">Activator</keyword>
<protein>
    <recommendedName>
        <fullName evidence="3">Activated RNA polymerase II transcriptional coactivator p15</fullName>
    </recommendedName>
    <alternativeName>
        <fullName evidence="10">SUB1 homolog</fullName>
    </alternativeName>
</protein>
<dbReference type="GeneTree" id="ENSGT00390000008802"/>
<reference evidence="13" key="2">
    <citation type="submission" date="2025-09" db="UniProtKB">
        <authorList>
            <consortium name="Ensembl"/>
        </authorList>
    </citation>
    <scope>IDENTIFICATION</scope>
</reference>
<evidence type="ECO:0000256" key="8">
    <source>
        <dbReference type="ARBA" id="ARBA00023242"/>
    </source>
</evidence>
<accession>A0A3Q2WUE2</accession>
<name>A0A3Q2WUE2_HAPBU</name>
<organism evidence="13 14">
    <name type="scientific">Haplochromis burtoni</name>
    <name type="common">Burton's mouthbrooder</name>
    <name type="synonym">Chromis burtoni</name>
    <dbReference type="NCBI Taxonomy" id="8153"/>
    <lineage>
        <taxon>Eukaryota</taxon>
        <taxon>Metazoa</taxon>
        <taxon>Chordata</taxon>
        <taxon>Craniata</taxon>
        <taxon>Vertebrata</taxon>
        <taxon>Euteleostomi</taxon>
        <taxon>Actinopterygii</taxon>
        <taxon>Neopterygii</taxon>
        <taxon>Teleostei</taxon>
        <taxon>Neoteleostei</taxon>
        <taxon>Acanthomorphata</taxon>
        <taxon>Ovalentaria</taxon>
        <taxon>Cichlomorphae</taxon>
        <taxon>Cichliformes</taxon>
        <taxon>Cichlidae</taxon>
        <taxon>African cichlids</taxon>
        <taxon>Pseudocrenilabrinae</taxon>
        <taxon>Haplochromini</taxon>
        <taxon>Haplochromis</taxon>
    </lineage>
</organism>
<keyword evidence="7" id="KW-0804">Transcription</keyword>
<comment type="subcellular location">
    <subcellularLocation>
        <location evidence="1">Nucleus</location>
    </subcellularLocation>
</comment>
<dbReference type="InterPro" id="IPR045125">
    <property type="entry name" value="Sub1/Tcp4-like"/>
</dbReference>
<feature type="compositionally biased region" description="Low complexity" evidence="11">
    <location>
        <begin position="55"/>
        <end position="66"/>
    </location>
</feature>
<sequence length="136" mass="15324">MTGFPVLFWTINQMCLSVIELLSCDKLLKVFVLKAKRKKPSAPEKPAKKAKSGESSKPGGSSKGSSNGDDNMFQIGKMRYVSVRDFKGKVLIDIREYWMNQDGEMKPGKKGISLNPEQWNQLKDQISEIDDAIKRI</sequence>
<dbReference type="AlphaFoldDB" id="A0A3Q2WUE2"/>
<evidence type="ECO:0000256" key="4">
    <source>
        <dbReference type="ARBA" id="ARBA00023015"/>
    </source>
</evidence>
<dbReference type="GO" id="GO:0005634">
    <property type="term" value="C:nucleus"/>
    <property type="evidence" value="ECO:0007669"/>
    <property type="project" value="UniProtKB-SubCell"/>
</dbReference>
<keyword evidence="4" id="KW-0805">Transcription regulation</keyword>
<dbReference type="Gene3D" id="2.30.31.10">
    <property type="entry name" value="Transcriptional Coactivator Pc4, Chain A"/>
    <property type="match status" value="1"/>
</dbReference>
<evidence type="ECO:0000256" key="3">
    <source>
        <dbReference type="ARBA" id="ARBA00013386"/>
    </source>
</evidence>
<reference evidence="13" key="1">
    <citation type="submission" date="2025-08" db="UniProtKB">
        <authorList>
            <consortium name="Ensembl"/>
        </authorList>
    </citation>
    <scope>IDENTIFICATION</scope>
</reference>
<evidence type="ECO:0000259" key="12">
    <source>
        <dbReference type="Pfam" id="PF02229"/>
    </source>
</evidence>
<evidence type="ECO:0000313" key="14">
    <source>
        <dbReference type="Proteomes" id="UP000264840"/>
    </source>
</evidence>
<feature type="domain" description="Transcriptional coactivator p15 (PC4) C-terminal" evidence="12">
    <location>
        <begin position="73"/>
        <end position="124"/>
    </location>
</feature>
<comment type="similarity">
    <text evidence="2">Belongs to the transcriptional coactivator PC4 family.</text>
</comment>